<dbReference type="EMBL" id="NSJF01000002">
    <property type="protein sequence ID" value="PAT35454.1"/>
    <property type="molecule type" value="Genomic_DNA"/>
</dbReference>
<accession>A0A2A2ACJ5</accession>
<keyword evidence="3" id="KW-0004">4Fe-4S</keyword>
<dbReference type="PROSITE" id="PS51656">
    <property type="entry name" value="4FE4S"/>
    <property type="match status" value="1"/>
</dbReference>
<evidence type="ECO:0000313" key="16">
    <source>
        <dbReference type="Proteomes" id="UP000217999"/>
    </source>
</evidence>
<dbReference type="NCBIfam" id="TIGR01944">
    <property type="entry name" value="rnfB"/>
    <property type="match status" value="1"/>
</dbReference>
<evidence type="ECO:0000256" key="6">
    <source>
        <dbReference type="ARBA" id="ARBA00022737"/>
    </source>
</evidence>
<dbReference type="RefSeq" id="WP_095549540.1">
    <property type="nucleotide sequence ID" value="NZ_NSJF01000002.1"/>
</dbReference>
<evidence type="ECO:0000256" key="5">
    <source>
        <dbReference type="ARBA" id="ARBA00022723"/>
    </source>
</evidence>
<keyword evidence="6" id="KW-0677">Repeat</keyword>
<dbReference type="Proteomes" id="UP000217999">
    <property type="component" value="Unassembled WGS sequence"/>
</dbReference>
<dbReference type="SUPFAM" id="SSF54862">
    <property type="entry name" value="4Fe-4S ferredoxins"/>
    <property type="match status" value="1"/>
</dbReference>
<dbReference type="GO" id="GO:0009055">
    <property type="term" value="F:electron transfer activity"/>
    <property type="evidence" value="ECO:0007669"/>
    <property type="project" value="InterPro"/>
</dbReference>
<keyword evidence="9" id="KW-0408">Iron</keyword>
<keyword evidence="10" id="KW-0411">Iron-sulfur</keyword>
<evidence type="ECO:0000259" key="14">
    <source>
        <dbReference type="PROSITE" id="PS51656"/>
    </source>
</evidence>
<evidence type="ECO:0000256" key="2">
    <source>
        <dbReference type="ARBA" id="ARBA00022475"/>
    </source>
</evidence>
<evidence type="ECO:0000256" key="10">
    <source>
        <dbReference type="ARBA" id="ARBA00023014"/>
    </source>
</evidence>
<dbReference type="GO" id="GO:0046872">
    <property type="term" value="F:metal ion binding"/>
    <property type="evidence" value="ECO:0007669"/>
    <property type="project" value="UniProtKB-KW"/>
</dbReference>
<dbReference type="InterPro" id="IPR010207">
    <property type="entry name" value="Elect_transpt_cplx_RnfB/RsxB"/>
</dbReference>
<dbReference type="InterPro" id="IPR007202">
    <property type="entry name" value="4Fe-4S_dom"/>
</dbReference>
<evidence type="ECO:0000256" key="8">
    <source>
        <dbReference type="ARBA" id="ARBA00022982"/>
    </source>
</evidence>
<dbReference type="InterPro" id="IPR050294">
    <property type="entry name" value="RnfB_subfamily"/>
</dbReference>
<dbReference type="Gene3D" id="3.30.70.20">
    <property type="match status" value="2"/>
</dbReference>
<evidence type="ECO:0000256" key="12">
    <source>
        <dbReference type="SAM" id="MobiDB-lite"/>
    </source>
</evidence>
<dbReference type="GO" id="GO:0051539">
    <property type="term" value="F:4 iron, 4 sulfur cluster binding"/>
    <property type="evidence" value="ECO:0007669"/>
    <property type="project" value="UniProtKB-KW"/>
</dbReference>
<evidence type="ECO:0000256" key="11">
    <source>
        <dbReference type="ARBA" id="ARBA00023136"/>
    </source>
</evidence>
<reference evidence="15 16" key="1">
    <citation type="submission" date="2017-08" db="EMBL/GenBank/DDBJ databases">
        <title>WGS of Clinical strains of the CDC Group NO-1 linked to zoonotic infections in humans.</title>
        <authorList>
            <person name="Bernier A.-M."/>
            <person name="Bernard K."/>
        </authorList>
    </citation>
    <scope>NUCLEOTIDE SEQUENCE [LARGE SCALE GENOMIC DNA]</scope>
    <source>
        <strain evidence="15 16">NML03-0146</strain>
    </source>
</reference>
<comment type="caution">
    <text evidence="15">The sequence shown here is derived from an EMBL/GenBank/DDBJ whole genome shotgun (WGS) entry which is preliminary data.</text>
</comment>
<dbReference type="PROSITE" id="PS51379">
    <property type="entry name" value="4FE4S_FER_2"/>
    <property type="match status" value="2"/>
</dbReference>
<organism evidence="15 16">
    <name type="scientific">Vandammella animalimorsus</name>
    <dbReference type="NCBI Taxonomy" id="2029117"/>
    <lineage>
        <taxon>Bacteria</taxon>
        <taxon>Pseudomonadati</taxon>
        <taxon>Pseudomonadota</taxon>
        <taxon>Betaproteobacteria</taxon>
        <taxon>Burkholderiales</taxon>
        <taxon>Comamonadaceae</taxon>
        <taxon>Vandammella</taxon>
    </lineage>
</organism>
<dbReference type="PROSITE" id="PS00198">
    <property type="entry name" value="4FE4S_FER_1"/>
    <property type="match status" value="1"/>
</dbReference>
<proteinExistence type="predicted"/>
<sequence length="242" mass="25905">MSQCTRAMQAAQLDAALPQTQCTRCGYPDCQSYAHAIAFEQAPINQCPPGGQEGVRRLAEITGRPAWPLNAAHGEETARAMAIIDEQWCIGCTLCLKACPVDAIIGANKRMHTVLESACTGCELCIPVCPVDCIRMQPITGQATGWAAWSPAQAAQARVRYRRHMQRQAGRATIATVGPSSNTGSLARHQAQHEPAPGPEQPMALQHDSSPLQATGAAPTKTEKHQILAAVLAKAQARRRAQ</sequence>
<evidence type="ECO:0000256" key="4">
    <source>
        <dbReference type="ARBA" id="ARBA00022519"/>
    </source>
</evidence>
<keyword evidence="1" id="KW-0813">Transport</keyword>
<feature type="domain" description="4Fe-4S ferredoxin-type" evidence="13">
    <location>
        <begin position="110"/>
        <end position="139"/>
    </location>
</feature>
<keyword evidence="7" id="KW-1278">Translocase</keyword>
<evidence type="ECO:0000256" key="3">
    <source>
        <dbReference type="ARBA" id="ARBA00022485"/>
    </source>
</evidence>
<dbReference type="Pfam" id="PF14697">
    <property type="entry name" value="Fer4_21"/>
    <property type="match status" value="1"/>
</dbReference>
<dbReference type="PANTHER" id="PTHR42859">
    <property type="entry name" value="OXIDOREDUCTASE"/>
    <property type="match status" value="1"/>
</dbReference>
<name>A0A2A2ACJ5_9BURK</name>
<feature type="region of interest" description="Disordered" evidence="12">
    <location>
        <begin position="171"/>
        <end position="225"/>
    </location>
</feature>
<feature type="domain" description="4Fe-4S ferredoxin-type" evidence="13">
    <location>
        <begin position="80"/>
        <end position="109"/>
    </location>
</feature>
<evidence type="ECO:0000259" key="13">
    <source>
        <dbReference type="PROSITE" id="PS51379"/>
    </source>
</evidence>
<dbReference type="InterPro" id="IPR017900">
    <property type="entry name" value="4Fe4S_Fe_S_CS"/>
</dbReference>
<evidence type="ECO:0000256" key="7">
    <source>
        <dbReference type="ARBA" id="ARBA00022967"/>
    </source>
</evidence>
<gene>
    <name evidence="15" type="ORF">CK620_06255</name>
</gene>
<protein>
    <submittedName>
        <fullName evidence="15">Ferredoxin</fullName>
    </submittedName>
</protein>
<dbReference type="InterPro" id="IPR017896">
    <property type="entry name" value="4Fe4S_Fe-S-bd"/>
</dbReference>
<keyword evidence="8" id="KW-0249">Electron transport</keyword>
<dbReference type="Pfam" id="PF04060">
    <property type="entry name" value="FeS"/>
    <property type="match status" value="1"/>
</dbReference>
<keyword evidence="4" id="KW-0997">Cell inner membrane</keyword>
<dbReference type="PANTHER" id="PTHR42859:SF3">
    <property type="entry name" value="ION-TRANSLOCATING OXIDOREDUCTASE COMPLEX SUBUNIT B"/>
    <property type="match status" value="1"/>
</dbReference>
<dbReference type="AlphaFoldDB" id="A0A2A2ACJ5"/>
<evidence type="ECO:0000313" key="15">
    <source>
        <dbReference type="EMBL" id="PAT35454.1"/>
    </source>
</evidence>
<evidence type="ECO:0000256" key="9">
    <source>
        <dbReference type="ARBA" id="ARBA00023004"/>
    </source>
</evidence>
<keyword evidence="5" id="KW-0479">Metal-binding</keyword>
<feature type="domain" description="4Fe-4S" evidence="14">
    <location>
        <begin position="6"/>
        <end position="64"/>
    </location>
</feature>
<dbReference type="Gene3D" id="1.10.15.40">
    <property type="entry name" value="Electron transport complex subunit B, putative Fe-S cluster"/>
    <property type="match status" value="1"/>
</dbReference>
<keyword evidence="2" id="KW-1003">Cell membrane</keyword>
<evidence type="ECO:0000256" key="1">
    <source>
        <dbReference type="ARBA" id="ARBA00022448"/>
    </source>
</evidence>
<keyword evidence="11" id="KW-0472">Membrane</keyword>